<dbReference type="CDD" id="cd00293">
    <property type="entry name" value="USP-like"/>
    <property type="match status" value="1"/>
</dbReference>
<dbReference type="AlphaFoldDB" id="A0A1H3YGK3"/>
<keyword evidence="4" id="KW-1185">Reference proteome</keyword>
<feature type="domain" description="UspA" evidence="2">
    <location>
        <begin position="1"/>
        <end position="144"/>
    </location>
</feature>
<dbReference type="EMBL" id="FNQT01000002">
    <property type="protein sequence ID" value="SEA10022.1"/>
    <property type="molecule type" value="Genomic_DNA"/>
</dbReference>
<dbReference type="STRING" id="555874.SAMN04488065_1835"/>
<dbReference type="InterPro" id="IPR006016">
    <property type="entry name" value="UspA"/>
</dbReference>
<evidence type="ECO:0000259" key="2">
    <source>
        <dbReference type="Pfam" id="PF00582"/>
    </source>
</evidence>
<dbReference type="PRINTS" id="PR01438">
    <property type="entry name" value="UNVRSLSTRESS"/>
</dbReference>
<dbReference type="OrthoDB" id="105697at2157"/>
<dbReference type="InterPro" id="IPR014729">
    <property type="entry name" value="Rossmann-like_a/b/a_fold"/>
</dbReference>
<dbReference type="Gene3D" id="3.40.50.620">
    <property type="entry name" value="HUPs"/>
    <property type="match status" value="1"/>
</dbReference>
<dbReference type="RefSeq" id="WP_092634148.1">
    <property type="nucleotide sequence ID" value="NZ_FNQT01000002.1"/>
</dbReference>
<name>A0A1H3YGK3_9EURY</name>
<evidence type="ECO:0000313" key="4">
    <source>
        <dbReference type="Proteomes" id="UP000236755"/>
    </source>
</evidence>
<dbReference type="InterPro" id="IPR006015">
    <property type="entry name" value="Universal_stress_UspA"/>
</dbReference>
<organism evidence="3 4">
    <name type="scientific">Haloplanus vescus</name>
    <dbReference type="NCBI Taxonomy" id="555874"/>
    <lineage>
        <taxon>Archaea</taxon>
        <taxon>Methanobacteriati</taxon>
        <taxon>Methanobacteriota</taxon>
        <taxon>Stenosarchaea group</taxon>
        <taxon>Halobacteria</taxon>
        <taxon>Halobacteriales</taxon>
        <taxon>Haloferacaceae</taxon>
        <taxon>Haloplanus</taxon>
    </lineage>
</organism>
<dbReference type="Pfam" id="PF00582">
    <property type="entry name" value="Usp"/>
    <property type="match status" value="1"/>
</dbReference>
<dbReference type="PANTHER" id="PTHR46268:SF6">
    <property type="entry name" value="UNIVERSAL STRESS PROTEIN UP12"/>
    <property type="match status" value="1"/>
</dbReference>
<comment type="similarity">
    <text evidence="1">Belongs to the universal stress protein A family.</text>
</comment>
<evidence type="ECO:0000313" key="3">
    <source>
        <dbReference type="EMBL" id="SEA10022.1"/>
    </source>
</evidence>
<accession>A0A1H3YGK3</accession>
<protein>
    <submittedName>
        <fullName evidence="3">Nucleotide-binding universal stress protein, UspA family</fullName>
    </submittedName>
</protein>
<proteinExistence type="inferred from homology"/>
<dbReference type="PANTHER" id="PTHR46268">
    <property type="entry name" value="STRESS RESPONSE PROTEIN NHAX"/>
    <property type="match status" value="1"/>
</dbReference>
<sequence>MYDDILLATDGERGSENATAHAIRLAALHDAMLHVLFVVDSDVYSAYSGDEYVDEREGPEHGLEEVGEDTLAAVRERAADHGVEVVETLQHGRPHEEIVDYADENGIDLIVLGTRRHPTEYRSLLGSVTDRVVRLADQAVTVVKTEVE</sequence>
<reference evidence="3 4" key="1">
    <citation type="submission" date="2016-10" db="EMBL/GenBank/DDBJ databases">
        <authorList>
            <person name="de Groot N.N."/>
        </authorList>
    </citation>
    <scope>NUCLEOTIDE SEQUENCE [LARGE SCALE GENOMIC DNA]</scope>
    <source>
        <strain evidence="3 4">CGMCC 1.8712</strain>
    </source>
</reference>
<gene>
    <name evidence="3" type="ORF">SAMN04488065_1835</name>
</gene>
<evidence type="ECO:0000256" key="1">
    <source>
        <dbReference type="ARBA" id="ARBA00008791"/>
    </source>
</evidence>
<dbReference type="Proteomes" id="UP000236755">
    <property type="component" value="Unassembled WGS sequence"/>
</dbReference>
<dbReference type="SUPFAM" id="SSF52402">
    <property type="entry name" value="Adenine nucleotide alpha hydrolases-like"/>
    <property type="match status" value="1"/>
</dbReference>